<feature type="region of interest" description="Disordered" evidence="1">
    <location>
        <begin position="346"/>
        <end position="407"/>
    </location>
</feature>
<dbReference type="OrthoDB" id="5403181at2759"/>
<dbReference type="InterPro" id="IPR023393">
    <property type="entry name" value="START-like_dom_sf"/>
</dbReference>
<feature type="region of interest" description="Disordered" evidence="1">
    <location>
        <begin position="531"/>
        <end position="601"/>
    </location>
</feature>
<dbReference type="SUPFAM" id="SSF55961">
    <property type="entry name" value="Bet v1-like"/>
    <property type="match status" value="1"/>
</dbReference>
<dbReference type="InterPro" id="IPR051213">
    <property type="entry name" value="START_lipid_transfer"/>
</dbReference>
<reference evidence="3 4" key="1">
    <citation type="journal article" date="2016" name="Genome Biol. Evol.">
        <title>Divergent and convergent evolution of fungal pathogenicity.</title>
        <authorList>
            <person name="Shang Y."/>
            <person name="Xiao G."/>
            <person name="Zheng P."/>
            <person name="Cen K."/>
            <person name="Zhan S."/>
            <person name="Wang C."/>
        </authorList>
    </citation>
    <scope>NUCLEOTIDE SEQUENCE [LARGE SCALE GENOMIC DNA]</scope>
    <source>
        <strain evidence="3 4">RCEF 4871</strain>
    </source>
</reference>
<dbReference type="STRING" id="1081105.A0A162JK14"/>
<feature type="compositionally biased region" description="Basic and acidic residues" evidence="1">
    <location>
        <begin position="531"/>
        <end position="546"/>
    </location>
</feature>
<keyword evidence="4" id="KW-1185">Reference proteome</keyword>
<feature type="compositionally biased region" description="Low complexity" evidence="1">
    <location>
        <begin position="467"/>
        <end position="479"/>
    </location>
</feature>
<organism evidence="3 4">
    <name type="scientific">Metarhizium rileyi (strain RCEF 4871)</name>
    <name type="common">Nomuraea rileyi</name>
    <dbReference type="NCBI Taxonomy" id="1649241"/>
    <lineage>
        <taxon>Eukaryota</taxon>
        <taxon>Fungi</taxon>
        <taxon>Dikarya</taxon>
        <taxon>Ascomycota</taxon>
        <taxon>Pezizomycotina</taxon>
        <taxon>Sordariomycetes</taxon>
        <taxon>Hypocreomycetidae</taxon>
        <taxon>Hypocreales</taxon>
        <taxon>Clavicipitaceae</taxon>
        <taxon>Metarhizium</taxon>
    </lineage>
</organism>
<evidence type="ECO:0000313" key="4">
    <source>
        <dbReference type="Proteomes" id="UP000243498"/>
    </source>
</evidence>
<dbReference type="Pfam" id="PF11274">
    <property type="entry name" value="DUF3074"/>
    <property type="match status" value="1"/>
</dbReference>
<name>A0A162JK14_METRR</name>
<feature type="compositionally biased region" description="Polar residues" evidence="1">
    <location>
        <begin position="384"/>
        <end position="395"/>
    </location>
</feature>
<feature type="region of interest" description="Disordered" evidence="1">
    <location>
        <begin position="460"/>
        <end position="479"/>
    </location>
</feature>
<protein>
    <submittedName>
        <fullName evidence="3">START-like domain protein</fullName>
    </submittedName>
</protein>
<dbReference type="InterPro" id="IPR024500">
    <property type="entry name" value="DUF3074"/>
</dbReference>
<evidence type="ECO:0000259" key="2">
    <source>
        <dbReference type="Pfam" id="PF11274"/>
    </source>
</evidence>
<evidence type="ECO:0000313" key="3">
    <source>
        <dbReference type="EMBL" id="OAA43123.1"/>
    </source>
</evidence>
<dbReference type="EMBL" id="AZHC01000012">
    <property type="protein sequence ID" value="OAA43123.1"/>
    <property type="molecule type" value="Genomic_DNA"/>
</dbReference>
<feature type="compositionally biased region" description="Low complexity" evidence="1">
    <location>
        <begin position="490"/>
        <end position="503"/>
    </location>
</feature>
<feature type="compositionally biased region" description="Low complexity" evidence="1">
    <location>
        <begin position="651"/>
        <end position="664"/>
    </location>
</feature>
<dbReference type="AlphaFoldDB" id="A0A162JK14"/>
<sequence length="664" mass="73655">MANHHEPLKALSPINWDDLPRQDFQSFLDDTFHTAQIIVDSIPSAVTAATKPHSTGRARAKTESALVYTDIQRPGSLHTSPANAALSAQLRKEWKEVKTSPKDNPLSINVYRLDGKDKKGAWFARRSVHEGLSFEQWKSGLEREFAESMKVQGSPGSGNIRGIGADRIVEHHVVDAGHLDVFQLSAQFPGPTAPRDFITLLLTSDFSHVKHDQQQQQQQQQQQPLRQYMVVSKPCIHPECPPRQGIIRGQYESVEIIREIPNDIDTAANKRSFSSADLLADDTHKSMSPSRSSNDSQVSRAIEWLMVTRSDPGGSVPRFLIEKGTPPGIIGDAGKFLKWVSSTTLKDGTTRPARDAKQQNGNNQSPTNGGANSSVPNVALISNVPVSQEVPGNSDQDSRDREPGYGDWVPSSTGLYGIFSGAIDVAGSIATGLRSQFSNPLSFSGSQDSLADSQFIPEADRDDDASQSDASSTRSFTSALEKALTREGAADSISGSVSDGSKSQRLQPAEKELQKLVDRRQKLERDYTQFQERMETKRLGDKEKDAASQAKLRQKLDKEIAKQEARYKREMRKLEEKREQEERKAEGRRRKTLERQEKSSLTLELEKVRAEKEVLTKQIELLRSQVGDLQRENTMLVAKFGRQGALNRENSSSSKTNSVKSIKS</sequence>
<dbReference type="PANTHER" id="PTHR19308:SF14">
    <property type="entry name" value="START DOMAIN-CONTAINING PROTEIN"/>
    <property type="match status" value="1"/>
</dbReference>
<dbReference type="OMA" id="MNPVEWI"/>
<proteinExistence type="predicted"/>
<dbReference type="Proteomes" id="UP000243498">
    <property type="component" value="Unassembled WGS sequence"/>
</dbReference>
<feature type="compositionally biased region" description="Polar residues" evidence="1">
    <location>
        <begin position="358"/>
        <end position="376"/>
    </location>
</feature>
<gene>
    <name evidence="3" type="ORF">NOR_04490</name>
</gene>
<accession>A0A162JK14</accession>
<feature type="compositionally biased region" description="Basic and acidic residues" evidence="1">
    <location>
        <begin position="554"/>
        <end position="585"/>
    </location>
</feature>
<comment type="caution">
    <text evidence="3">The sequence shown here is derived from an EMBL/GenBank/DDBJ whole genome shotgun (WGS) entry which is preliminary data.</text>
</comment>
<feature type="region of interest" description="Disordered" evidence="1">
    <location>
        <begin position="487"/>
        <end position="518"/>
    </location>
</feature>
<feature type="compositionally biased region" description="Basic and acidic residues" evidence="1">
    <location>
        <begin position="508"/>
        <end position="518"/>
    </location>
</feature>
<dbReference type="Gene3D" id="3.30.530.20">
    <property type="match status" value="1"/>
</dbReference>
<feature type="compositionally biased region" description="Basic and acidic residues" evidence="1">
    <location>
        <begin position="348"/>
        <end position="357"/>
    </location>
</feature>
<evidence type="ECO:0000256" key="1">
    <source>
        <dbReference type="SAM" id="MobiDB-lite"/>
    </source>
</evidence>
<dbReference type="PANTHER" id="PTHR19308">
    <property type="entry name" value="PHOSPHATIDYLCHOLINE TRANSFER PROTEIN"/>
    <property type="match status" value="1"/>
</dbReference>
<feature type="domain" description="DUF3074" evidence="2">
    <location>
        <begin position="122"/>
        <end position="340"/>
    </location>
</feature>
<feature type="region of interest" description="Disordered" evidence="1">
    <location>
        <begin position="642"/>
        <end position="664"/>
    </location>
</feature>